<organism evidence="1">
    <name type="scientific">Timema californicum</name>
    <name type="common">California timema</name>
    <name type="synonym">Walking stick</name>
    <dbReference type="NCBI Taxonomy" id="61474"/>
    <lineage>
        <taxon>Eukaryota</taxon>
        <taxon>Metazoa</taxon>
        <taxon>Ecdysozoa</taxon>
        <taxon>Arthropoda</taxon>
        <taxon>Hexapoda</taxon>
        <taxon>Insecta</taxon>
        <taxon>Pterygota</taxon>
        <taxon>Neoptera</taxon>
        <taxon>Polyneoptera</taxon>
        <taxon>Phasmatodea</taxon>
        <taxon>Timematodea</taxon>
        <taxon>Timematoidea</taxon>
        <taxon>Timematidae</taxon>
        <taxon>Timema</taxon>
    </lineage>
</organism>
<evidence type="ECO:0000313" key="1">
    <source>
        <dbReference type="EMBL" id="CAD7576440.1"/>
    </source>
</evidence>
<name>A0A7R9JDF1_TIMCA</name>
<dbReference type="EMBL" id="OE184247">
    <property type="protein sequence ID" value="CAD7576440.1"/>
    <property type="molecule type" value="Genomic_DNA"/>
</dbReference>
<proteinExistence type="predicted"/>
<reference evidence="1" key="1">
    <citation type="submission" date="2020-11" db="EMBL/GenBank/DDBJ databases">
        <authorList>
            <person name="Tran Van P."/>
        </authorList>
    </citation>
    <scope>NUCLEOTIDE SEQUENCE</scope>
</reference>
<accession>A0A7R9JDF1</accession>
<dbReference type="AlphaFoldDB" id="A0A7R9JDF1"/>
<sequence length="242" mass="27119">MKTTARDVTGLDGRTRRTNISSGCDVLSPLTRILLVNGCYGWSGRRCQLANALVVLSSTAEDGEIEVRISVGRAPNNTRPSERMLDITVSSEIRSSVIYLSPMELTRMFSSRKRTEANRMAENRALPQIEHLQCSGLFQSSASDVVFDCCAHAHIGREWGGRWDCQVDIALLLSKCRFWRDVKSQRMYRLLTARQRECSPSPFTAIGQYLFVSVTSIEQLLMRGPSPSPCARLGQYIYVAMT</sequence>
<protein>
    <submittedName>
        <fullName evidence="1">(California timema) hypothetical protein</fullName>
    </submittedName>
</protein>
<gene>
    <name evidence="1" type="ORF">TCMB3V08_LOCUS9010</name>
</gene>